<protein>
    <recommendedName>
        <fullName evidence="3">Tail sheath protein</fullName>
    </recommendedName>
</protein>
<gene>
    <name evidence="1" type="ORF">SppYZU05_13</name>
</gene>
<dbReference type="Proteomes" id="UP000221216">
    <property type="component" value="Segment"/>
</dbReference>
<evidence type="ECO:0008006" key="3">
    <source>
        <dbReference type="Google" id="ProtNLM"/>
    </source>
</evidence>
<proteinExistence type="predicted"/>
<accession>A0A1W6JTE6</accession>
<sequence>MSLPISTVVDVTITFSPKAKELASFGKLIFVTDETPLAPLTGDVAQYSTHSEVVEAWGATSEVAIADLAFRGTGGKQFMVVQVKTQSTPAMLTSGAVSSLAEIQAIDAGGFQIMVNGSNVTLMNLDFSTATSMTEVAEVLDAALTGATVAYTNGSLVLTSTVTGASSDIGFPTGDVSNTALMLGLLESSGARKTAVLTPETPDIAIARAEDYDPSFWGIVTHRKYRDTPVVDKLAAFAQATKRCLFNTTNQRAALVKDNPASTAGQLKLKTYDGVLSHFSSHVNEYPSAAVAGRAMVVNFEGTNTMITLNLKSMPGVTTEQLRTSELNALKSNNCNVVVDIAGENVYSDSRLASGLWFDAYHGVSWFRNRVEVGVFNRLRTTSKRIPYTDGGLEVVITEIERACRQAVTNGLCAPGYNAEGEYLPLGYRITAIPVADVAQADKSNRIYRGITVELVGAGALHEVVITGNFNE</sequence>
<dbReference type="Pfam" id="PF11863">
    <property type="entry name" value="DUF3383"/>
    <property type="match status" value="1"/>
</dbReference>
<dbReference type="InterPro" id="IPR021808">
    <property type="entry name" value="DUF3383"/>
</dbReference>
<reference evidence="1 2" key="1">
    <citation type="submission" date="2017-03" db="EMBL/GenBank/DDBJ databases">
        <title>Isolation of lytic bacteriophages infecting Shewanella putrefaciens and Shewanella baltica for biocontrol of fish and shrimp spoilage during chilled storage.</title>
        <authorList>
            <person name="Yang Z."/>
            <person name="Tao X."/>
            <person name="Gao L."/>
            <person name="Rao S."/>
        </authorList>
    </citation>
    <scope>NUCLEOTIDE SEQUENCE [LARGE SCALE GENOMIC DNA]</scope>
</reference>
<evidence type="ECO:0000313" key="1">
    <source>
        <dbReference type="EMBL" id="ARM70539.1"/>
    </source>
</evidence>
<evidence type="ECO:0000313" key="2">
    <source>
        <dbReference type="Proteomes" id="UP000221216"/>
    </source>
</evidence>
<keyword evidence="2" id="KW-1185">Reference proteome</keyword>
<organism evidence="1 2">
    <name type="scientific">Shewanella phage SppYZU05</name>
    <dbReference type="NCBI Taxonomy" id="1970795"/>
    <lineage>
        <taxon>Viruses</taxon>
        <taxon>Duplodnaviria</taxon>
        <taxon>Heunggongvirae</taxon>
        <taxon>Uroviricota</taxon>
        <taxon>Caudoviricetes</taxon>
        <taxon>Chaseviridae</taxon>
        <taxon>Nefertitivirinae</taxon>
        <taxon>Yushanvirus</taxon>
        <taxon>Yushanvirus SppYZU05</taxon>
    </lineage>
</organism>
<dbReference type="EMBL" id="KY709296">
    <property type="protein sequence ID" value="ARM70539.1"/>
    <property type="molecule type" value="Genomic_DNA"/>
</dbReference>
<name>A0A1W6JTE6_9CAUD</name>